<dbReference type="Gene3D" id="2.120.10.80">
    <property type="entry name" value="Kelch-type beta propeller"/>
    <property type="match status" value="2"/>
</dbReference>
<keyword evidence="2" id="KW-0677">Repeat</keyword>
<protein>
    <recommendedName>
        <fullName evidence="5">N-acetylneuraminic acid mutarotase</fullName>
    </recommendedName>
</protein>
<sequence length="336" mass="36514">MKLSIITPTVVLLIGLLVLTADAQQSSGGWELIEGEELPTHRHENAYATVDNKLYLLGGRGERPVEAYDPATVEWETKATPPLSMHHFQAVSLDGKIYVIGAFNGGYPYEDPIPNVYIYDPSADEWTKGPEIPEDRRRGAAAAVAHEGKIYIAGGIQNGHADGHVRWLDEFDPETGEWNRLANAPRNRDHFQAAIIDGKLYAAGGRRSSQATGETFELTIPEVDVYDFDTGKWTPLPPSGDLPTERAGTTSIAVGKYVVVLGGESAAQTEAHAEVEALNTETGEWDALDSLNVGRHGTQAVLHKDKIYITAGSKVRGADEINSQEIYTIPDSLIGE</sequence>
<evidence type="ECO:0000256" key="1">
    <source>
        <dbReference type="ARBA" id="ARBA00022441"/>
    </source>
</evidence>
<evidence type="ECO:0000313" key="4">
    <source>
        <dbReference type="Proteomes" id="UP001207337"/>
    </source>
</evidence>
<gene>
    <name evidence="3" type="ORF">LQ318_13275</name>
</gene>
<comment type="caution">
    <text evidence="3">The sequence shown here is derived from an EMBL/GenBank/DDBJ whole genome shotgun (WGS) entry which is preliminary data.</text>
</comment>
<proteinExistence type="predicted"/>
<dbReference type="Pfam" id="PF24681">
    <property type="entry name" value="Kelch_KLHDC2_KLHL20_DRC7"/>
    <property type="match status" value="1"/>
</dbReference>
<keyword evidence="1" id="KW-0880">Kelch repeat</keyword>
<dbReference type="RefSeq" id="WP_265790874.1">
    <property type="nucleotide sequence ID" value="NZ_BAABRS010000003.1"/>
</dbReference>
<dbReference type="PANTHER" id="PTHR46344:SF27">
    <property type="entry name" value="KELCH REPEAT SUPERFAMILY PROTEIN"/>
    <property type="match status" value="1"/>
</dbReference>
<evidence type="ECO:0000313" key="3">
    <source>
        <dbReference type="EMBL" id="MCW9713876.1"/>
    </source>
</evidence>
<dbReference type="InterPro" id="IPR015915">
    <property type="entry name" value="Kelch-typ_b-propeller"/>
</dbReference>
<evidence type="ECO:0008006" key="5">
    <source>
        <dbReference type="Google" id="ProtNLM"/>
    </source>
</evidence>
<dbReference type="PANTHER" id="PTHR46344">
    <property type="entry name" value="OS02G0202900 PROTEIN"/>
    <property type="match status" value="1"/>
</dbReference>
<dbReference type="Proteomes" id="UP001207337">
    <property type="component" value="Unassembled WGS sequence"/>
</dbReference>
<accession>A0ABT3Q1B1</accession>
<dbReference type="InterPro" id="IPR006652">
    <property type="entry name" value="Kelch_1"/>
</dbReference>
<reference evidence="3 4" key="1">
    <citation type="submission" date="2021-11" db="EMBL/GenBank/DDBJ databases">
        <title>Aliifidinibius sp. nov., a new bacterium isolated from saline soil.</title>
        <authorList>
            <person name="Galisteo C."/>
            <person name="De La Haba R."/>
            <person name="Sanchez-Porro C."/>
            <person name="Ventosa A."/>
        </authorList>
    </citation>
    <scope>NUCLEOTIDE SEQUENCE [LARGE SCALE GENOMIC DNA]</scope>
    <source>
        <strain evidence="3 4">KACC 190600</strain>
    </source>
</reference>
<dbReference type="EMBL" id="JAJNDC010000003">
    <property type="protein sequence ID" value="MCW9713876.1"/>
    <property type="molecule type" value="Genomic_DNA"/>
</dbReference>
<evidence type="ECO:0000256" key="2">
    <source>
        <dbReference type="ARBA" id="ARBA00022737"/>
    </source>
</evidence>
<keyword evidence="4" id="KW-1185">Reference proteome</keyword>
<dbReference type="SMART" id="SM00612">
    <property type="entry name" value="Kelch"/>
    <property type="match status" value="5"/>
</dbReference>
<organism evidence="3 4">
    <name type="scientific">Fodinibius salicampi</name>
    <dbReference type="NCBI Taxonomy" id="1920655"/>
    <lineage>
        <taxon>Bacteria</taxon>
        <taxon>Pseudomonadati</taxon>
        <taxon>Balneolota</taxon>
        <taxon>Balneolia</taxon>
        <taxon>Balneolales</taxon>
        <taxon>Balneolaceae</taxon>
        <taxon>Fodinibius</taxon>
    </lineage>
</organism>
<dbReference type="SUPFAM" id="SSF117281">
    <property type="entry name" value="Kelch motif"/>
    <property type="match status" value="1"/>
</dbReference>
<name>A0ABT3Q1B1_9BACT</name>